<evidence type="ECO:0000313" key="4">
    <source>
        <dbReference type="EMBL" id="KAH0556074.1"/>
    </source>
</evidence>
<dbReference type="AlphaFoldDB" id="A0A9P8RLQ0"/>
<dbReference type="SMART" id="SM00248">
    <property type="entry name" value="ANK"/>
    <property type="match status" value="4"/>
</dbReference>
<name>A0A9P8RLQ0_9PEZI</name>
<dbReference type="Pfam" id="PF00023">
    <property type="entry name" value="Ank"/>
    <property type="match status" value="1"/>
</dbReference>
<dbReference type="PROSITE" id="PS50297">
    <property type="entry name" value="ANK_REP_REGION"/>
    <property type="match status" value="2"/>
</dbReference>
<comment type="caution">
    <text evidence="4">The sequence shown here is derived from an EMBL/GenBank/DDBJ whole genome shotgun (WGS) entry which is preliminary data.</text>
</comment>
<evidence type="ECO:0000256" key="2">
    <source>
        <dbReference type="ARBA" id="ARBA00023043"/>
    </source>
</evidence>
<keyword evidence="2 3" id="KW-0040">ANK repeat</keyword>
<evidence type="ECO:0000256" key="3">
    <source>
        <dbReference type="PROSITE-ProRule" id="PRU00023"/>
    </source>
</evidence>
<keyword evidence="1" id="KW-0677">Repeat</keyword>
<dbReference type="Gene3D" id="1.25.40.20">
    <property type="entry name" value="Ankyrin repeat-containing domain"/>
    <property type="match status" value="1"/>
</dbReference>
<sequence length="417" mass="47201">MVTYITTEIREREEDEWILEGKYPGLEEQLIEILCRRAGGMFRWVQLQLSLFLKPRVRFYRYETVKKHLKLLNTSSVAGEKDLNAAYDAMFDRNTADGGLEREHASKIYKILLCYKYPLSMDIITEAVAFNENNGLEGGGIGPPYIRRLAQDFIAETRWGKFEFAHVSVRDYLQGERQSDYSDAKCHAEAARTCLRFWGEHCTQLSKEDRQGLGVSETVLDWFVRISDSVPIFLHKVNCAIRPISAACVWNLIEAVEELLSGDRAYDLHLSLGDIGADAKDVYGRTPLSWAAIGGHEAVVRLLVERDDVKADSKDRRDRTPLSYSAEEGHEMVIQLLVDRGDIEADSRDKYGRTPLCFAAGQGSWEVVQLLIDRGDVEADSKDHFGRTSLSYAATRSYKAVAQLLEAKLSNKSIDDV</sequence>
<proteinExistence type="predicted"/>
<protein>
    <recommendedName>
        <fullName evidence="6">Ankyrin repeat protein</fullName>
    </recommendedName>
</protein>
<dbReference type="InterPro" id="IPR036770">
    <property type="entry name" value="Ankyrin_rpt-contain_sf"/>
</dbReference>
<feature type="repeat" description="ANK" evidence="3">
    <location>
        <begin position="283"/>
        <end position="306"/>
    </location>
</feature>
<evidence type="ECO:0000256" key="1">
    <source>
        <dbReference type="ARBA" id="ARBA00022737"/>
    </source>
</evidence>
<evidence type="ECO:0008006" key="6">
    <source>
        <dbReference type="Google" id="ProtNLM"/>
    </source>
</evidence>
<organism evidence="4 5">
    <name type="scientific">Trichoglossum hirsutum</name>
    <dbReference type="NCBI Taxonomy" id="265104"/>
    <lineage>
        <taxon>Eukaryota</taxon>
        <taxon>Fungi</taxon>
        <taxon>Dikarya</taxon>
        <taxon>Ascomycota</taxon>
        <taxon>Pezizomycotina</taxon>
        <taxon>Geoglossomycetes</taxon>
        <taxon>Geoglossales</taxon>
        <taxon>Geoglossaceae</taxon>
        <taxon>Trichoglossum</taxon>
    </lineage>
</organism>
<evidence type="ECO:0000313" key="5">
    <source>
        <dbReference type="Proteomes" id="UP000750711"/>
    </source>
</evidence>
<dbReference type="SUPFAM" id="SSF48403">
    <property type="entry name" value="Ankyrin repeat"/>
    <property type="match status" value="1"/>
</dbReference>
<gene>
    <name evidence="4" type="ORF">GP486_005987</name>
</gene>
<dbReference type="Proteomes" id="UP000750711">
    <property type="component" value="Unassembled WGS sequence"/>
</dbReference>
<reference evidence="4" key="1">
    <citation type="submission" date="2021-03" db="EMBL/GenBank/DDBJ databases">
        <title>Comparative genomics and phylogenomic investigation of the class Geoglossomycetes provide insights into ecological specialization and systematics.</title>
        <authorList>
            <person name="Melie T."/>
            <person name="Pirro S."/>
            <person name="Miller A.N."/>
            <person name="Quandt A."/>
        </authorList>
    </citation>
    <scope>NUCLEOTIDE SEQUENCE</scope>
    <source>
        <strain evidence="4">CAQ_001_2017</strain>
    </source>
</reference>
<accession>A0A9P8RLQ0</accession>
<keyword evidence="5" id="KW-1185">Reference proteome</keyword>
<dbReference type="EMBL" id="JAGHQM010001237">
    <property type="protein sequence ID" value="KAH0556074.1"/>
    <property type="molecule type" value="Genomic_DNA"/>
</dbReference>
<dbReference type="PROSITE" id="PS50088">
    <property type="entry name" value="ANK_REPEAT"/>
    <property type="match status" value="2"/>
</dbReference>
<feature type="repeat" description="ANK" evidence="3">
    <location>
        <begin position="351"/>
        <end position="375"/>
    </location>
</feature>
<dbReference type="Pfam" id="PF12796">
    <property type="entry name" value="Ank_2"/>
    <property type="match status" value="1"/>
</dbReference>
<dbReference type="PANTHER" id="PTHR24173:SF74">
    <property type="entry name" value="ANKYRIN REPEAT DOMAIN-CONTAINING PROTEIN 16"/>
    <property type="match status" value="1"/>
</dbReference>
<dbReference type="InterPro" id="IPR002110">
    <property type="entry name" value="Ankyrin_rpt"/>
</dbReference>
<dbReference type="PANTHER" id="PTHR24173">
    <property type="entry name" value="ANKYRIN REPEAT CONTAINING"/>
    <property type="match status" value="1"/>
</dbReference>